<evidence type="ECO:0000313" key="1">
    <source>
        <dbReference type="EMBL" id="KAJ8630566.1"/>
    </source>
</evidence>
<organism evidence="1 2">
    <name type="scientific">Persea americana</name>
    <name type="common">Avocado</name>
    <dbReference type="NCBI Taxonomy" id="3435"/>
    <lineage>
        <taxon>Eukaryota</taxon>
        <taxon>Viridiplantae</taxon>
        <taxon>Streptophyta</taxon>
        <taxon>Embryophyta</taxon>
        <taxon>Tracheophyta</taxon>
        <taxon>Spermatophyta</taxon>
        <taxon>Magnoliopsida</taxon>
        <taxon>Magnoliidae</taxon>
        <taxon>Laurales</taxon>
        <taxon>Lauraceae</taxon>
        <taxon>Persea</taxon>
    </lineage>
</organism>
<sequence length="124" mass="13761">MKHHRTHHRSFSPPFEVLKQIGVVDSAAYELLDYGEQEDDMVDYDLYSDLPKVTGASFEGKNETQENFPADKEAIVPEVVGVIPSDEAVVEQAVVADADEEDVYDYARSIAKVQADIVSTKKAT</sequence>
<comment type="caution">
    <text evidence="1">The sequence shown here is derived from an EMBL/GenBank/DDBJ whole genome shotgun (WGS) entry which is preliminary data.</text>
</comment>
<keyword evidence="2" id="KW-1185">Reference proteome</keyword>
<dbReference type="EMBL" id="CM056815">
    <property type="protein sequence ID" value="KAJ8630566.1"/>
    <property type="molecule type" value="Genomic_DNA"/>
</dbReference>
<name>A0ACC2LAS7_PERAE</name>
<dbReference type="Proteomes" id="UP001234297">
    <property type="component" value="Chromosome 7"/>
</dbReference>
<reference evidence="1 2" key="1">
    <citation type="journal article" date="2022" name="Hortic Res">
        <title>A haplotype resolved chromosomal level avocado genome allows analysis of novel avocado genes.</title>
        <authorList>
            <person name="Nath O."/>
            <person name="Fletcher S.J."/>
            <person name="Hayward A."/>
            <person name="Shaw L.M."/>
            <person name="Masouleh A.K."/>
            <person name="Furtado A."/>
            <person name="Henry R.J."/>
            <person name="Mitter N."/>
        </authorList>
    </citation>
    <scope>NUCLEOTIDE SEQUENCE [LARGE SCALE GENOMIC DNA]</scope>
    <source>
        <strain evidence="2">cv. Hass</strain>
    </source>
</reference>
<accession>A0ACC2LAS7</accession>
<proteinExistence type="predicted"/>
<protein>
    <submittedName>
        <fullName evidence="1">Uncharacterized protein</fullName>
    </submittedName>
</protein>
<gene>
    <name evidence="1" type="ORF">MRB53_023889</name>
</gene>
<evidence type="ECO:0000313" key="2">
    <source>
        <dbReference type="Proteomes" id="UP001234297"/>
    </source>
</evidence>